<dbReference type="CDD" id="cd00167">
    <property type="entry name" value="SANT"/>
    <property type="match status" value="1"/>
</dbReference>
<feature type="compositionally biased region" description="Polar residues" evidence="1">
    <location>
        <begin position="386"/>
        <end position="398"/>
    </location>
</feature>
<evidence type="ECO:0000256" key="1">
    <source>
        <dbReference type="SAM" id="MobiDB-lite"/>
    </source>
</evidence>
<evidence type="ECO:0000313" key="3">
    <source>
        <dbReference type="Proteomes" id="UP000591131"/>
    </source>
</evidence>
<reference evidence="2 3" key="1">
    <citation type="submission" date="2020-04" db="EMBL/GenBank/DDBJ databases">
        <title>Perkinsus chesapeaki whole genome sequence.</title>
        <authorList>
            <person name="Bogema D.R."/>
        </authorList>
    </citation>
    <scope>NUCLEOTIDE SEQUENCE [LARGE SCALE GENOMIC DNA]</scope>
    <source>
        <strain evidence="2">ATCC PRA-425</strain>
    </source>
</reference>
<proteinExistence type="predicted"/>
<comment type="caution">
    <text evidence="2">The sequence shown here is derived from an EMBL/GenBank/DDBJ whole genome shotgun (WGS) entry which is preliminary data.</text>
</comment>
<dbReference type="EMBL" id="JAAPAO010000310">
    <property type="protein sequence ID" value="KAF4663647.1"/>
    <property type="molecule type" value="Genomic_DNA"/>
</dbReference>
<protein>
    <submittedName>
        <fullName evidence="2">Uncharacterized protein</fullName>
    </submittedName>
</protein>
<dbReference type="Gene3D" id="1.10.10.60">
    <property type="entry name" value="Homeodomain-like"/>
    <property type="match status" value="1"/>
</dbReference>
<dbReference type="AlphaFoldDB" id="A0A7J6LWL3"/>
<organism evidence="2 3">
    <name type="scientific">Perkinsus chesapeaki</name>
    <name type="common">Clam parasite</name>
    <name type="synonym">Perkinsus andrewsi</name>
    <dbReference type="NCBI Taxonomy" id="330153"/>
    <lineage>
        <taxon>Eukaryota</taxon>
        <taxon>Sar</taxon>
        <taxon>Alveolata</taxon>
        <taxon>Perkinsozoa</taxon>
        <taxon>Perkinsea</taxon>
        <taxon>Perkinsida</taxon>
        <taxon>Perkinsidae</taxon>
        <taxon>Perkinsus</taxon>
    </lineage>
</organism>
<keyword evidence="3" id="KW-1185">Reference proteome</keyword>
<gene>
    <name evidence="2" type="ORF">FOL47_005649</name>
</gene>
<dbReference type="Proteomes" id="UP000591131">
    <property type="component" value="Unassembled WGS sequence"/>
</dbReference>
<evidence type="ECO:0000313" key="2">
    <source>
        <dbReference type="EMBL" id="KAF4663647.1"/>
    </source>
</evidence>
<dbReference type="InterPro" id="IPR001005">
    <property type="entry name" value="SANT/Myb"/>
</dbReference>
<sequence length="494" mass="55794">MLQLPSHVQALRCMGIGRLWDGDHGREAMPHLMGYIMEYCRKPTITLDCPKEDILLDHTFCESFFFNDNGNLYSVLKRGREIMLRCISASSCCSVPPPVNIPLCFNATEAPWTCFYEDRSRLLYILYNRSVLLKYDMKAQKGGTSIHFPHVPRSSLNNNQSGTGKKGPTIMVVGSSFYIGIVSRHESLGHSAVRYHFNIFCAKLTRTSEMRLIFSDSLVSPIHVHDPSSLLTFLYSSPHGIAIRYTSDHTMHTVTLEMLRTENPVLFSEKREETLQREHVNSRIIELKGSTDFNLQPNEIVQIAILEWQTYKASEPPTKQRCVKESNRKGRSSLIAFIAGKYEAYESQGLLEDLTITDATHCALWEWQMARNYNAVESEKVFNTVDGESTVSGSSNMSDKAEGGSSHEGGASSDEAVLDIRPIIEQEDDQTALSSEHLGDTSSRCTKWTADEEKELLRAHDIYGEDFEAALESGQFKFSVGRTAVSLKRKYRRL</sequence>
<accession>A0A7J6LWL3</accession>
<name>A0A7J6LWL3_PERCH</name>
<feature type="region of interest" description="Disordered" evidence="1">
    <location>
        <begin position="386"/>
        <end position="413"/>
    </location>
</feature>